<dbReference type="CDD" id="cd06261">
    <property type="entry name" value="TM_PBP2"/>
    <property type="match status" value="1"/>
</dbReference>
<evidence type="ECO:0000256" key="3">
    <source>
        <dbReference type="ARBA" id="ARBA00022475"/>
    </source>
</evidence>
<evidence type="ECO:0000256" key="7">
    <source>
        <dbReference type="RuleBase" id="RU363032"/>
    </source>
</evidence>
<name>M0M6C9_9EURY</name>
<dbReference type="GO" id="GO:0055085">
    <property type="term" value="P:transmembrane transport"/>
    <property type="evidence" value="ECO:0007669"/>
    <property type="project" value="InterPro"/>
</dbReference>
<dbReference type="RefSeq" id="WP_007691340.1">
    <property type="nucleotide sequence ID" value="NZ_AJRK01000365.1"/>
</dbReference>
<keyword evidence="4 7" id="KW-0812">Transmembrane</keyword>
<dbReference type="InterPro" id="IPR045621">
    <property type="entry name" value="BPD_transp_1_N"/>
</dbReference>
<proteinExistence type="inferred from homology"/>
<feature type="transmembrane region" description="Helical" evidence="7">
    <location>
        <begin position="138"/>
        <end position="159"/>
    </location>
</feature>
<evidence type="ECO:0000256" key="1">
    <source>
        <dbReference type="ARBA" id="ARBA00004651"/>
    </source>
</evidence>
<keyword evidence="2 7" id="KW-0813">Transport</keyword>
<comment type="similarity">
    <text evidence="7">Belongs to the binding-protein-dependent transport system permease family.</text>
</comment>
<dbReference type="PATRIC" id="fig|1132509.6.peg.1048"/>
<feature type="transmembrane region" description="Helical" evidence="7">
    <location>
        <begin position="211"/>
        <end position="233"/>
    </location>
</feature>
<feature type="transmembrane region" description="Helical" evidence="7">
    <location>
        <begin position="105"/>
        <end position="126"/>
    </location>
</feature>
<dbReference type="Proteomes" id="UP000011566">
    <property type="component" value="Unassembled WGS sequence"/>
</dbReference>
<evidence type="ECO:0000313" key="10">
    <source>
        <dbReference type="Proteomes" id="UP000011566"/>
    </source>
</evidence>
<dbReference type="PANTHER" id="PTHR43163">
    <property type="entry name" value="DIPEPTIDE TRANSPORT SYSTEM PERMEASE PROTEIN DPPB-RELATED"/>
    <property type="match status" value="1"/>
</dbReference>
<dbReference type="Pfam" id="PF19300">
    <property type="entry name" value="BPD_transp_1_N"/>
    <property type="match status" value="1"/>
</dbReference>
<keyword evidence="6 7" id="KW-0472">Membrane</keyword>
<evidence type="ECO:0000259" key="8">
    <source>
        <dbReference type="PROSITE" id="PS50928"/>
    </source>
</evidence>
<evidence type="ECO:0000256" key="4">
    <source>
        <dbReference type="ARBA" id="ARBA00022692"/>
    </source>
</evidence>
<dbReference type="PROSITE" id="PS50928">
    <property type="entry name" value="ABC_TM1"/>
    <property type="match status" value="1"/>
</dbReference>
<dbReference type="EMBL" id="AOMB01000012">
    <property type="protein sequence ID" value="EMA40169.1"/>
    <property type="molecule type" value="Genomic_DNA"/>
</dbReference>
<sequence length="350" mass="37721">MVSVRFVVKRLLLLVPVLFGVATVVFAILQLSPGNPARVIAGQRASQAFVNQVEQQLGLNDPIWVQYGRFLADVAQFDLGQSYTIQRNTPVTTILANKLPVTIELAFYGQLIGILLGIPLGIVSAVNQDTITDHLTRVGALSGISIPIFWSGPLVILVFSQVLGWLPTSGRIDSQAFSIEPITGLITVDTFVQGVQQTVVSGFDPANFAPFFSAVNHMILPALTIGIYSMALISRMMRSSMLEVIRQDYMRTARAKGQGAKITIMKHGLRNALIPVITVIGIQFGSLLGGAVLTETVFGIGGIGTLLVQAIEVGDYPVVQGTVLVFAFLFTLVNLGVDITYSVLDPRIQQ</sequence>
<evidence type="ECO:0000256" key="6">
    <source>
        <dbReference type="ARBA" id="ARBA00023136"/>
    </source>
</evidence>
<dbReference type="eggNOG" id="arCOG00751">
    <property type="taxonomic scope" value="Archaea"/>
</dbReference>
<dbReference type="SUPFAM" id="SSF161098">
    <property type="entry name" value="MetI-like"/>
    <property type="match status" value="1"/>
</dbReference>
<keyword evidence="10" id="KW-1185">Reference proteome</keyword>
<dbReference type="Pfam" id="PF00528">
    <property type="entry name" value="BPD_transp_1"/>
    <property type="match status" value="1"/>
</dbReference>
<gene>
    <name evidence="9" type="ORF">C447_04537</name>
</gene>
<dbReference type="GO" id="GO:0005886">
    <property type="term" value="C:plasma membrane"/>
    <property type="evidence" value="ECO:0007669"/>
    <property type="project" value="UniProtKB-SubCell"/>
</dbReference>
<organism evidence="9 10">
    <name type="scientific">Halococcus hamelinensis 100A6</name>
    <dbReference type="NCBI Taxonomy" id="1132509"/>
    <lineage>
        <taxon>Archaea</taxon>
        <taxon>Methanobacteriati</taxon>
        <taxon>Methanobacteriota</taxon>
        <taxon>Stenosarchaea group</taxon>
        <taxon>Halobacteria</taxon>
        <taxon>Halobacteriales</taxon>
        <taxon>Halococcaceae</taxon>
        <taxon>Halococcus</taxon>
    </lineage>
</organism>
<comment type="subcellular location">
    <subcellularLocation>
        <location evidence="1 7">Cell membrane</location>
        <topology evidence="1 7">Multi-pass membrane protein</topology>
    </subcellularLocation>
</comment>
<feature type="domain" description="ABC transmembrane type-1" evidence="8">
    <location>
        <begin position="99"/>
        <end position="341"/>
    </location>
</feature>
<dbReference type="Gene3D" id="1.10.3720.10">
    <property type="entry name" value="MetI-like"/>
    <property type="match status" value="1"/>
</dbReference>
<dbReference type="InterPro" id="IPR000515">
    <property type="entry name" value="MetI-like"/>
</dbReference>
<dbReference type="AlphaFoldDB" id="M0M6C9"/>
<keyword evidence="3" id="KW-1003">Cell membrane</keyword>
<evidence type="ECO:0000313" key="9">
    <source>
        <dbReference type="EMBL" id="EMA40169.1"/>
    </source>
</evidence>
<protein>
    <submittedName>
        <fullName evidence="9">Peptide ABC transporter permease</fullName>
    </submittedName>
</protein>
<reference evidence="9 10" key="1">
    <citation type="journal article" date="2014" name="PLoS Genet.">
        <title>Phylogenetically driven sequencing of extremely halophilic archaea reveals strategies for static and dynamic osmo-response.</title>
        <authorList>
            <person name="Becker E.A."/>
            <person name="Seitzer P.M."/>
            <person name="Tritt A."/>
            <person name="Larsen D."/>
            <person name="Krusor M."/>
            <person name="Yao A.I."/>
            <person name="Wu D."/>
            <person name="Madern D."/>
            <person name="Eisen J.A."/>
            <person name="Darling A.E."/>
            <person name="Facciotti M.T."/>
        </authorList>
    </citation>
    <scope>NUCLEOTIDE SEQUENCE [LARGE SCALE GENOMIC DNA]</scope>
    <source>
        <strain evidence="9 10">100A6</strain>
    </source>
</reference>
<keyword evidence="5 7" id="KW-1133">Transmembrane helix</keyword>
<dbReference type="PANTHER" id="PTHR43163:SF6">
    <property type="entry name" value="DIPEPTIDE TRANSPORT SYSTEM PERMEASE PROTEIN DPPB-RELATED"/>
    <property type="match status" value="1"/>
</dbReference>
<accession>M0M6C9</accession>
<evidence type="ECO:0000256" key="2">
    <source>
        <dbReference type="ARBA" id="ARBA00022448"/>
    </source>
</evidence>
<feature type="transmembrane region" description="Helical" evidence="7">
    <location>
        <begin position="272"/>
        <end position="293"/>
    </location>
</feature>
<comment type="caution">
    <text evidence="9">The sequence shown here is derived from an EMBL/GenBank/DDBJ whole genome shotgun (WGS) entry which is preliminary data.</text>
</comment>
<feature type="transmembrane region" description="Helical" evidence="7">
    <location>
        <begin position="323"/>
        <end position="344"/>
    </location>
</feature>
<evidence type="ECO:0000256" key="5">
    <source>
        <dbReference type="ARBA" id="ARBA00022989"/>
    </source>
</evidence>
<dbReference type="InterPro" id="IPR035906">
    <property type="entry name" value="MetI-like_sf"/>
</dbReference>
<dbReference type="OrthoDB" id="44105at2157"/>